<reference evidence="9 10" key="1">
    <citation type="journal article" date="2007" name="J. Bacteriol.">
        <title>Whole-genome analysis of the methyl tert-butyl ether-degrading beta-proteobacterium Methylibium petroleiphilum PM1.</title>
        <authorList>
            <person name="Kane S.R."/>
            <person name="Chakicherla A.Y."/>
            <person name="Chain P.S.G."/>
            <person name="Schmidt R."/>
            <person name="Shin M.W."/>
            <person name="Legler T.C."/>
            <person name="Scow K.M."/>
            <person name="Larimer F.W."/>
            <person name="Lucas S.M."/>
            <person name="Richardson P.M."/>
            <person name="Hristova K.R."/>
        </authorList>
    </citation>
    <scope>NUCLEOTIDE SEQUENCE [LARGE SCALE GENOMIC DNA]</scope>
    <source>
        <strain evidence="10">ATCC BAA-1232 / LMG 22953 / PM1</strain>
    </source>
</reference>
<dbReference type="InterPro" id="IPR027417">
    <property type="entry name" value="P-loop_NTPase"/>
</dbReference>
<dbReference type="GO" id="GO:0043565">
    <property type="term" value="F:sequence-specific DNA binding"/>
    <property type="evidence" value="ECO:0007669"/>
    <property type="project" value="InterPro"/>
</dbReference>
<dbReference type="FunFam" id="3.40.50.300:FF:000006">
    <property type="entry name" value="DNA-binding transcriptional regulator NtrC"/>
    <property type="match status" value="1"/>
</dbReference>
<keyword evidence="5" id="KW-0804">Transcription</keyword>
<dbReference type="InterPro" id="IPR025943">
    <property type="entry name" value="Sigma_54_int_dom_ATP-bd_2"/>
</dbReference>
<dbReference type="PROSITE" id="PS00688">
    <property type="entry name" value="SIGMA54_INTERACT_3"/>
    <property type="match status" value="1"/>
</dbReference>
<dbReference type="PANTHER" id="PTHR32071">
    <property type="entry name" value="TRANSCRIPTIONAL REGULATORY PROTEIN"/>
    <property type="match status" value="1"/>
</dbReference>
<dbReference type="Pfam" id="PF00072">
    <property type="entry name" value="Response_reg"/>
    <property type="match status" value="1"/>
</dbReference>
<keyword evidence="3" id="KW-0805">Transcription regulation</keyword>
<dbReference type="SUPFAM" id="SSF52172">
    <property type="entry name" value="CheY-like"/>
    <property type="match status" value="1"/>
</dbReference>
<keyword evidence="10" id="KW-1185">Reference proteome</keyword>
<gene>
    <name evidence="9" type="ordered locus">Mpe_A1169</name>
</gene>
<dbReference type="InterPro" id="IPR003593">
    <property type="entry name" value="AAA+_ATPase"/>
</dbReference>
<dbReference type="PANTHER" id="PTHR32071:SF91">
    <property type="entry name" value="TUNGSTATE-RESPONSIVE TWO COMPONENT SIGMA54-DEPENDENT SIGNAL TRANSDUCTION SYSTEM RESPONSE REGULATOR FIS FAMILY"/>
    <property type="match status" value="1"/>
</dbReference>
<dbReference type="Pfam" id="PF25601">
    <property type="entry name" value="AAA_lid_14"/>
    <property type="match status" value="1"/>
</dbReference>
<dbReference type="GO" id="GO:0005524">
    <property type="term" value="F:ATP binding"/>
    <property type="evidence" value="ECO:0007669"/>
    <property type="project" value="UniProtKB-KW"/>
</dbReference>
<evidence type="ECO:0000256" key="6">
    <source>
        <dbReference type="PROSITE-ProRule" id="PRU00169"/>
    </source>
</evidence>
<evidence type="ECO:0000256" key="3">
    <source>
        <dbReference type="ARBA" id="ARBA00023015"/>
    </source>
</evidence>
<dbReference type="InterPro" id="IPR011006">
    <property type="entry name" value="CheY-like_superfamily"/>
</dbReference>
<evidence type="ECO:0000259" key="8">
    <source>
        <dbReference type="PROSITE" id="PS50110"/>
    </source>
</evidence>
<feature type="domain" description="Sigma-54 factor interaction" evidence="7">
    <location>
        <begin position="161"/>
        <end position="390"/>
    </location>
</feature>
<name>A2SEZ1_METPP</name>
<dbReference type="SMART" id="SM00448">
    <property type="entry name" value="REC"/>
    <property type="match status" value="1"/>
</dbReference>
<evidence type="ECO:0000313" key="9">
    <source>
        <dbReference type="EMBL" id="ABM94130.1"/>
    </source>
</evidence>
<evidence type="ECO:0000259" key="7">
    <source>
        <dbReference type="PROSITE" id="PS50045"/>
    </source>
</evidence>
<dbReference type="AlphaFoldDB" id="A2SEZ1"/>
<dbReference type="InterPro" id="IPR025944">
    <property type="entry name" value="Sigma_54_int_dom_CS"/>
</dbReference>
<dbReference type="Pfam" id="PF00158">
    <property type="entry name" value="Sigma54_activat"/>
    <property type="match status" value="1"/>
</dbReference>
<dbReference type="InterPro" id="IPR002197">
    <property type="entry name" value="HTH_Fis"/>
</dbReference>
<keyword evidence="1" id="KW-0547">Nucleotide-binding</keyword>
<dbReference type="CDD" id="cd00009">
    <property type="entry name" value="AAA"/>
    <property type="match status" value="1"/>
</dbReference>
<evidence type="ECO:0000313" key="10">
    <source>
        <dbReference type="Proteomes" id="UP000000366"/>
    </source>
</evidence>
<accession>A2SEZ1</accession>
<dbReference type="PROSITE" id="PS50110">
    <property type="entry name" value="RESPONSE_REGULATORY"/>
    <property type="match status" value="1"/>
</dbReference>
<dbReference type="Gene3D" id="3.40.50.2300">
    <property type="match status" value="1"/>
</dbReference>
<dbReference type="KEGG" id="mpt:Mpe_A1169"/>
<dbReference type="RefSeq" id="WP_011828767.1">
    <property type="nucleotide sequence ID" value="NC_008825.1"/>
</dbReference>
<evidence type="ECO:0000256" key="5">
    <source>
        <dbReference type="ARBA" id="ARBA00023163"/>
    </source>
</evidence>
<dbReference type="InterPro" id="IPR058031">
    <property type="entry name" value="AAA_lid_NorR"/>
</dbReference>
<dbReference type="Gene3D" id="1.10.8.60">
    <property type="match status" value="1"/>
</dbReference>
<dbReference type="SUPFAM" id="SSF52540">
    <property type="entry name" value="P-loop containing nucleoside triphosphate hydrolases"/>
    <property type="match status" value="1"/>
</dbReference>
<dbReference type="SUPFAM" id="SSF46689">
    <property type="entry name" value="Homeodomain-like"/>
    <property type="match status" value="1"/>
</dbReference>
<feature type="domain" description="Response regulatory" evidence="8">
    <location>
        <begin position="21"/>
        <end position="135"/>
    </location>
</feature>
<dbReference type="PROSITE" id="PS00676">
    <property type="entry name" value="SIGMA54_INTERACT_2"/>
    <property type="match status" value="1"/>
</dbReference>
<dbReference type="EMBL" id="CP000555">
    <property type="protein sequence ID" value="ABM94130.1"/>
    <property type="molecule type" value="Genomic_DNA"/>
</dbReference>
<dbReference type="GO" id="GO:0006355">
    <property type="term" value="P:regulation of DNA-templated transcription"/>
    <property type="evidence" value="ECO:0007669"/>
    <property type="project" value="InterPro"/>
</dbReference>
<evidence type="ECO:0000256" key="4">
    <source>
        <dbReference type="ARBA" id="ARBA00023125"/>
    </source>
</evidence>
<keyword evidence="6" id="KW-0597">Phosphoprotein</keyword>
<dbReference type="PRINTS" id="PR01590">
    <property type="entry name" value="HTHFIS"/>
</dbReference>
<feature type="modified residue" description="4-aspartylphosphate" evidence="6">
    <location>
        <position position="70"/>
    </location>
</feature>
<dbReference type="PROSITE" id="PS50045">
    <property type="entry name" value="SIGMA54_INTERACT_4"/>
    <property type="match status" value="1"/>
</dbReference>
<dbReference type="Gene3D" id="3.40.50.300">
    <property type="entry name" value="P-loop containing nucleotide triphosphate hydrolases"/>
    <property type="match status" value="1"/>
</dbReference>
<organism evidence="9 10">
    <name type="scientific">Methylibium petroleiphilum (strain ATCC BAA-1232 / LMG 22953 / PM1)</name>
    <dbReference type="NCBI Taxonomy" id="420662"/>
    <lineage>
        <taxon>Bacteria</taxon>
        <taxon>Pseudomonadati</taxon>
        <taxon>Pseudomonadota</taxon>
        <taxon>Betaproteobacteria</taxon>
        <taxon>Burkholderiales</taxon>
        <taxon>Sphaerotilaceae</taxon>
        <taxon>Methylibium</taxon>
    </lineage>
</organism>
<dbReference type="Gene3D" id="1.10.10.60">
    <property type="entry name" value="Homeodomain-like"/>
    <property type="match status" value="1"/>
</dbReference>
<keyword evidence="2" id="KW-0067">ATP-binding</keyword>
<dbReference type="HOGENOM" id="CLU_000445_0_6_4"/>
<evidence type="ECO:0000256" key="1">
    <source>
        <dbReference type="ARBA" id="ARBA00022741"/>
    </source>
</evidence>
<dbReference type="SMART" id="SM00382">
    <property type="entry name" value="AAA"/>
    <property type="match status" value="1"/>
</dbReference>
<dbReference type="InterPro" id="IPR002078">
    <property type="entry name" value="Sigma_54_int"/>
</dbReference>
<dbReference type="STRING" id="420662.Mpe_A1169"/>
<sequence length="460" mass="50068">MPASPALPAPAPGLDAWPRASVLLVDDEQGMRNFLEKTLAPRCGNVQSAASAEEADALVRRHRFDLVILDISLPGKSGLAWLRELREQGYSGEVVLITAYADLDTAIEALRAGASDLVLKPFRVTQILNAVKHGLDRTLLKRENWVLKHMISQRGEGFDGLVGSSPAMQDLRRALQRAAPVASTVLLSGESGTGKELAAIALHRHSPRAPEPFVPVNCASLAPERIESELFGHAQGAFTGATHGRDGLFYYAQGGTLFLDEIAELPLAQQAALLRVLEDHRIRPVGSEQQIPVDVRIVAATNRRLADEVAAGRFRKDLYYRLQVVEIGLPPLREHKDDIAELVAHFIATLAPHLGVEPIAVSPAEMAYLQQYDWPGNVRELRNLVERSMILGALNVSALYPGGTTSRTGASAGPTDLQTLEKQHILAVLESVQGDKTRAAELLGISRRTLERRCAEWLVA</sequence>
<dbReference type="eggNOG" id="COG2204">
    <property type="taxonomic scope" value="Bacteria"/>
</dbReference>
<dbReference type="Pfam" id="PF02954">
    <property type="entry name" value="HTH_8"/>
    <property type="match status" value="1"/>
</dbReference>
<protein>
    <submittedName>
        <fullName evidence="9">Sigma-54 dependent response regulator</fullName>
    </submittedName>
</protein>
<dbReference type="InterPro" id="IPR009057">
    <property type="entry name" value="Homeodomain-like_sf"/>
</dbReference>
<dbReference type="CDD" id="cd00156">
    <property type="entry name" value="REC"/>
    <property type="match status" value="1"/>
</dbReference>
<evidence type="ECO:0000256" key="2">
    <source>
        <dbReference type="ARBA" id="ARBA00022840"/>
    </source>
</evidence>
<proteinExistence type="predicted"/>
<dbReference type="GO" id="GO:0000160">
    <property type="term" value="P:phosphorelay signal transduction system"/>
    <property type="evidence" value="ECO:0007669"/>
    <property type="project" value="InterPro"/>
</dbReference>
<keyword evidence="4" id="KW-0238">DNA-binding</keyword>
<dbReference type="InterPro" id="IPR001789">
    <property type="entry name" value="Sig_transdc_resp-reg_receiver"/>
</dbReference>
<dbReference type="Proteomes" id="UP000000366">
    <property type="component" value="Chromosome"/>
</dbReference>